<dbReference type="Proteomes" id="UP001148737">
    <property type="component" value="Unassembled WGS sequence"/>
</dbReference>
<comment type="caution">
    <text evidence="1">The sequence shown here is derived from an EMBL/GenBank/DDBJ whole genome shotgun (WGS) entry which is preliminary data.</text>
</comment>
<reference evidence="1" key="1">
    <citation type="submission" date="2022-07" db="EMBL/GenBank/DDBJ databases">
        <title>Genome Sequence of Lecanicillium saksenae.</title>
        <authorList>
            <person name="Buettner E."/>
        </authorList>
    </citation>
    <scope>NUCLEOTIDE SEQUENCE</scope>
    <source>
        <strain evidence="1">VT-O1</strain>
    </source>
</reference>
<evidence type="ECO:0000313" key="1">
    <source>
        <dbReference type="EMBL" id="KAJ3478478.1"/>
    </source>
</evidence>
<proteinExistence type="predicted"/>
<gene>
    <name evidence="1" type="ORF">NLG97_g8569</name>
</gene>
<protein>
    <submittedName>
        <fullName evidence="1">Uncharacterized protein</fullName>
    </submittedName>
</protein>
<sequence>MGDAIRALGGTDQLLDKKAGTKQGRCQQGPSQPTVGSSGHRPICGRSERKFQRWFFETRSELERAQEVNALLEKALEKERRERSDAIRDAVDHERGVSKTQKQLAEMRKELAISKEEARRAWEELGRREQEERDRTLSLQSGHPTIVGGVQVVPMTQSHSARQASSRDPGTYQTTEASRTPSEHRSTVAPGSSGGQYAQAEGSGSAHRGAPAPTQQEVDYRESEYVLDAQGEPILDVHGRKIPHMAPPSTYSGSEQEAEEYETPATTNPPSGGHEPPASPPGGGNNNNGQWTGAYSNPQDYTGEGYGAPGWETVQRHHHPTRLSDVIEEDERSRASTSQISRA</sequence>
<accession>A0ACC1QKH5</accession>
<evidence type="ECO:0000313" key="2">
    <source>
        <dbReference type="Proteomes" id="UP001148737"/>
    </source>
</evidence>
<keyword evidence="2" id="KW-1185">Reference proteome</keyword>
<dbReference type="EMBL" id="JANAKD010001539">
    <property type="protein sequence ID" value="KAJ3478478.1"/>
    <property type="molecule type" value="Genomic_DNA"/>
</dbReference>
<name>A0ACC1QKH5_9HYPO</name>
<organism evidence="1 2">
    <name type="scientific">Lecanicillium saksenae</name>
    <dbReference type="NCBI Taxonomy" id="468837"/>
    <lineage>
        <taxon>Eukaryota</taxon>
        <taxon>Fungi</taxon>
        <taxon>Dikarya</taxon>
        <taxon>Ascomycota</taxon>
        <taxon>Pezizomycotina</taxon>
        <taxon>Sordariomycetes</taxon>
        <taxon>Hypocreomycetidae</taxon>
        <taxon>Hypocreales</taxon>
        <taxon>Cordycipitaceae</taxon>
        <taxon>Lecanicillium</taxon>
    </lineage>
</organism>